<evidence type="ECO:0000313" key="3">
    <source>
        <dbReference type="Proteomes" id="UP001219355"/>
    </source>
</evidence>
<evidence type="ECO:0000256" key="1">
    <source>
        <dbReference type="SAM" id="MobiDB-lite"/>
    </source>
</evidence>
<organism evidence="2 3">
    <name type="scientific">Emydomyces testavorans</name>
    <dbReference type="NCBI Taxonomy" id="2070801"/>
    <lineage>
        <taxon>Eukaryota</taxon>
        <taxon>Fungi</taxon>
        <taxon>Dikarya</taxon>
        <taxon>Ascomycota</taxon>
        <taxon>Pezizomycotina</taxon>
        <taxon>Eurotiomycetes</taxon>
        <taxon>Eurotiomycetidae</taxon>
        <taxon>Onygenales</taxon>
        <taxon>Nannizziopsiaceae</taxon>
        <taxon>Emydomyces</taxon>
    </lineage>
</organism>
<evidence type="ECO:0008006" key="4">
    <source>
        <dbReference type="Google" id="ProtNLM"/>
    </source>
</evidence>
<gene>
    <name evidence="2" type="ORF">PRK78_006153</name>
</gene>
<reference evidence="2" key="1">
    <citation type="submission" date="2023-03" db="EMBL/GenBank/DDBJ databases">
        <title>Emydomyces testavorans Genome Sequence.</title>
        <authorList>
            <person name="Hoyer L."/>
        </authorList>
    </citation>
    <scope>NUCLEOTIDE SEQUENCE</scope>
    <source>
        <strain evidence="2">16-2883</strain>
    </source>
</reference>
<name>A0AAF0DNL9_9EURO</name>
<dbReference type="AlphaFoldDB" id="A0AAF0DNL9"/>
<protein>
    <recommendedName>
        <fullName evidence="4">Leucine rich repeat protein</fullName>
    </recommendedName>
</protein>
<dbReference type="Gene3D" id="3.80.10.10">
    <property type="entry name" value="Ribonuclease Inhibitor"/>
    <property type="match status" value="1"/>
</dbReference>
<dbReference type="InterPro" id="IPR001611">
    <property type="entry name" value="Leu-rich_rpt"/>
</dbReference>
<dbReference type="Pfam" id="PF13516">
    <property type="entry name" value="LRR_6"/>
    <property type="match status" value="2"/>
</dbReference>
<accession>A0AAF0DNL9</accession>
<dbReference type="EMBL" id="CP120630">
    <property type="protein sequence ID" value="WEW60666.1"/>
    <property type="molecule type" value="Genomic_DNA"/>
</dbReference>
<sequence>MVKITYTRRKIQGLKLGQAVARDLRKRIPPGSGARTAARDPNIELDLTGKLLTDEGLAEVADALMECILFQDENHPHGVVRLTELSVKGNSLTVAAMEKLAPVVRLSNFTLMKLDISGNEINITNKAQRCNWRTFLKSFEGCFMLKSIDLSGNNLGSAGFDGIAEAYLKSDLDFIEPARAPNLDDNGAAHGIGAQSKSLNLNNKRDNLTALAVENDANSRNEGTKVVELKDEALYASTRGLRSVPYLILMKSGNTTACAFHLWCMHMVHVGPEKLLEYLPAGKSMVPLEVIQNGAGIVYSLDEFGPLGSNLLNLGVRFLKDCSKVNDDFDLLNSGEGLDRDEIIKAREVCRRTQIEMERVKNRAVLDILTTEGLGIVELWNVAFKTMVVARALLLDDKDKRQSSTQSDEVDPFGPYGISDQASDFYDPQSASPWTNFTEEFPSLPDSPEKRNVRVMANQTAPTSGRKKRDHQVGSSQTSHAEMIKISSQAVAKPGPKSVSKQVGRFGLPMRLWTRIITEAIDESEVLSPQQQTRIIRYACDWDSIKQELKIKGGTEPEQIRKILNSMDCLTYSNFE</sequence>
<dbReference type="SUPFAM" id="SSF52047">
    <property type="entry name" value="RNI-like"/>
    <property type="match status" value="1"/>
</dbReference>
<dbReference type="InterPro" id="IPR032675">
    <property type="entry name" value="LRR_dom_sf"/>
</dbReference>
<keyword evidence="3" id="KW-1185">Reference proteome</keyword>
<proteinExistence type="predicted"/>
<evidence type="ECO:0000313" key="2">
    <source>
        <dbReference type="EMBL" id="WEW60666.1"/>
    </source>
</evidence>
<feature type="region of interest" description="Disordered" evidence="1">
    <location>
        <begin position="458"/>
        <end position="481"/>
    </location>
</feature>
<dbReference type="Proteomes" id="UP001219355">
    <property type="component" value="Chromosome 4"/>
</dbReference>